<proteinExistence type="predicted"/>
<evidence type="ECO:0000313" key="5">
    <source>
        <dbReference type="Proteomes" id="UP001601992"/>
    </source>
</evidence>
<sequence>MNRIRPRVGTIAAVTIATVVSLLPAVLPRTSATQAVLTGVLAALAIGIAGLGRILLRRRDIDVEKRWGQHRVPVLLVCGFAVIAATVNATHWQSGLRADMGMAPVGPAYWLRAAVGTAVLAVILVGLSRGLRWLVRKATGGDRSLPDELPTPALPEVSGSEGEQAEPEPAVSARASG</sequence>
<dbReference type="Pfam" id="PF15420">
    <property type="entry name" value="Abhydrolase_9_N"/>
    <property type="match status" value="1"/>
</dbReference>
<evidence type="ECO:0000256" key="1">
    <source>
        <dbReference type="SAM" id="MobiDB-lite"/>
    </source>
</evidence>
<keyword evidence="2" id="KW-1133">Transmembrane helix</keyword>
<organism evidence="4 5">
    <name type="scientific">Nocardia jiangxiensis</name>
    <dbReference type="NCBI Taxonomy" id="282685"/>
    <lineage>
        <taxon>Bacteria</taxon>
        <taxon>Bacillati</taxon>
        <taxon>Actinomycetota</taxon>
        <taxon>Actinomycetes</taxon>
        <taxon>Mycobacteriales</taxon>
        <taxon>Nocardiaceae</taxon>
        <taxon>Nocardia</taxon>
    </lineage>
</organism>
<dbReference type="InterPro" id="IPR027788">
    <property type="entry name" value="Alpha/beta-hydrolase_N_dom"/>
</dbReference>
<reference evidence="4 5" key="1">
    <citation type="submission" date="2024-10" db="EMBL/GenBank/DDBJ databases">
        <title>The Natural Products Discovery Center: Release of the First 8490 Sequenced Strains for Exploring Actinobacteria Biosynthetic Diversity.</title>
        <authorList>
            <person name="Kalkreuter E."/>
            <person name="Kautsar S.A."/>
            <person name="Yang D."/>
            <person name="Bader C.D."/>
            <person name="Teijaro C.N."/>
            <person name="Fluegel L."/>
            <person name="Davis C.M."/>
            <person name="Simpson J.R."/>
            <person name="Lauterbach L."/>
            <person name="Steele A.D."/>
            <person name="Gui C."/>
            <person name="Meng S."/>
            <person name="Li G."/>
            <person name="Viehrig K."/>
            <person name="Ye F."/>
            <person name="Su P."/>
            <person name="Kiefer A.F."/>
            <person name="Nichols A."/>
            <person name="Cepeda A.J."/>
            <person name="Yan W."/>
            <person name="Fan B."/>
            <person name="Jiang Y."/>
            <person name="Adhikari A."/>
            <person name="Zheng C.-J."/>
            <person name="Schuster L."/>
            <person name="Cowan T.M."/>
            <person name="Smanski M.J."/>
            <person name="Chevrette M.G."/>
            <person name="De Carvalho L.P.S."/>
            <person name="Shen B."/>
        </authorList>
    </citation>
    <scope>NUCLEOTIDE SEQUENCE [LARGE SCALE GENOMIC DNA]</scope>
    <source>
        <strain evidence="4 5">NPDC002593</strain>
    </source>
</reference>
<evidence type="ECO:0000256" key="2">
    <source>
        <dbReference type="SAM" id="Phobius"/>
    </source>
</evidence>
<keyword evidence="5" id="KW-1185">Reference proteome</keyword>
<gene>
    <name evidence="4" type="ORF">ACFYXQ_34850</name>
</gene>
<keyword evidence="2" id="KW-0472">Membrane</keyword>
<feature type="domain" description="Alpha/beta-hydrolase N-terminal" evidence="3">
    <location>
        <begin position="24"/>
        <end position="139"/>
    </location>
</feature>
<comment type="caution">
    <text evidence="4">The sequence shown here is derived from an EMBL/GenBank/DDBJ whole genome shotgun (WGS) entry which is preliminary data.</text>
</comment>
<accession>A0ABW6S9K0</accession>
<dbReference type="Proteomes" id="UP001601992">
    <property type="component" value="Unassembled WGS sequence"/>
</dbReference>
<keyword evidence="2" id="KW-0812">Transmembrane</keyword>
<dbReference type="RefSeq" id="WP_040822041.1">
    <property type="nucleotide sequence ID" value="NZ_JBIAQY010000016.1"/>
</dbReference>
<name>A0ABW6S9K0_9NOCA</name>
<dbReference type="EMBL" id="JBIAQY010000016">
    <property type="protein sequence ID" value="MFF3572957.1"/>
    <property type="molecule type" value="Genomic_DNA"/>
</dbReference>
<feature type="region of interest" description="Disordered" evidence="1">
    <location>
        <begin position="141"/>
        <end position="177"/>
    </location>
</feature>
<feature type="transmembrane region" description="Helical" evidence="2">
    <location>
        <begin position="109"/>
        <end position="127"/>
    </location>
</feature>
<evidence type="ECO:0000259" key="3">
    <source>
        <dbReference type="Pfam" id="PF15420"/>
    </source>
</evidence>
<evidence type="ECO:0000313" key="4">
    <source>
        <dbReference type="EMBL" id="MFF3572957.1"/>
    </source>
</evidence>
<feature type="transmembrane region" description="Helical" evidence="2">
    <location>
        <begin position="32"/>
        <end position="51"/>
    </location>
</feature>
<feature type="transmembrane region" description="Helical" evidence="2">
    <location>
        <begin position="72"/>
        <end position="89"/>
    </location>
</feature>
<protein>
    <submittedName>
        <fullName evidence="4">Alpha/beta-hydrolase N-terminal domain-containing protein</fullName>
    </submittedName>
</protein>
<feature type="transmembrane region" description="Helical" evidence="2">
    <location>
        <begin position="7"/>
        <end position="26"/>
    </location>
</feature>